<evidence type="ECO:0000256" key="6">
    <source>
        <dbReference type="ARBA" id="ARBA00023157"/>
    </source>
</evidence>
<evidence type="ECO:0000256" key="5">
    <source>
        <dbReference type="ARBA" id="ARBA00023136"/>
    </source>
</evidence>
<evidence type="ECO:0000313" key="11">
    <source>
        <dbReference type="EMBL" id="SDT01619.1"/>
    </source>
</evidence>
<feature type="domain" description="Fibronectin type-III" evidence="10">
    <location>
        <begin position="1021"/>
        <end position="1112"/>
    </location>
</feature>
<dbReference type="NCBIfam" id="NF038128">
    <property type="entry name" value="choice_anch_J"/>
    <property type="match status" value="1"/>
</dbReference>
<feature type="chain" id="PRO_5009265021" evidence="9">
    <location>
        <begin position="28"/>
        <end position="2612"/>
    </location>
</feature>
<dbReference type="SUPFAM" id="SSF52058">
    <property type="entry name" value="L domain-like"/>
    <property type="match status" value="1"/>
</dbReference>
<feature type="domain" description="Fibronectin type-III" evidence="10">
    <location>
        <begin position="2105"/>
        <end position="2194"/>
    </location>
</feature>
<feature type="domain" description="Fibronectin type-III" evidence="10">
    <location>
        <begin position="762"/>
        <end position="851"/>
    </location>
</feature>
<dbReference type="SMART" id="SM00060">
    <property type="entry name" value="FN3"/>
    <property type="match status" value="7"/>
</dbReference>
<feature type="domain" description="Fibronectin type-III" evidence="10">
    <location>
        <begin position="1275"/>
        <end position="1365"/>
    </location>
</feature>
<dbReference type="SUPFAM" id="SSF49265">
    <property type="entry name" value="Fibronectin type III"/>
    <property type="match status" value="5"/>
</dbReference>
<evidence type="ECO:0000259" key="10">
    <source>
        <dbReference type="PROSITE" id="PS50853"/>
    </source>
</evidence>
<dbReference type="InterPro" id="IPR013783">
    <property type="entry name" value="Ig-like_fold"/>
</dbReference>
<evidence type="ECO:0000256" key="2">
    <source>
        <dbReference type="ARBA" id="ARBA00022692"/>
    </source>
</evidence>
<keyword evidence="4" id="KW-1133">Transmembrane helix</keyword>
<accession>A0A1H1WZF5</accession>
<proteinExistence type="predicted"/>
<dbReference type="STRING" id="1249933.SAMN04489797_3025"/>
<evidence type="ECO:0000313" key="12">
    <source>
        <dbReference type="Proteomes" id="UP000198963"/>
    </source>
</evidence>
<organism evidence="11 12">
    <name type="scientific">Winogradskyella sediminis</name>
    <dbReference type="NCBI Taxonomy" id="1382466"/>
    <lineage>
        <taxon>Bacteria</taxon>
        <taxon>Pseudomonadati</taxon>
        <taxon>Bacteroidota</taxon>
        <taxon>Flavobacteriia</taxon>
        <taxon>Flavobacteriales</taxon>
        <taxon>Flavobacteriaceae</taxon>
        <taxon>Winogradskyella</taxon>
    </lineage>
</organism>
<dbReference type="EMBL" id="LT629774">
    <property type="protein sequence ID" value="SDT01619.1"/>
    <property type="molecule type" value="Genomic_DNA"/>
</dbReference>
<dbReference type="CDD" id="cd00063">
    <property type="entry name" value="FN3"/>
    <property type="match status" value="5"/>
</dbReference>
<dbReference type="Pfam" id="PF00041">
    <property type="entry name" value="fn3"/>
    <property type="match status" value="2"/>
</dbReference>
<evidence type="ECO:0000256" key="8">
    <source>
        <dbReference type="ARBA" id="ARBA00023180"/>
    </source>
</evidence>
<protein>
    <submittedName>
        <fullName evidence="11">Por secretion system C-terminal sorting domain-containing protein</fullName>
    </submittedName>
</protein>
<reference evidence="11 12" key="1">
    <citation type="submission" date="2016-10" db="EMBL/GenBank/DDBJ databases">
        <authorList>
            <person name="Varghese N."/>
            <person name="Submissions S."/>
        </authorList>
    </citation>
    <scope>NUCLEOTIDE SEQUENCE [LARGE SCALE GENOMIC DNA]</scope>
    <source>
        <strain evidence="11 12">RHA_55</strain>
    </source>
</reference>
<dbReference type="Proteomes" id="UP000198963">
    <property type="component" value="Chromosome I"/>
</dbReference>
<dbReference type="PANTHER" id="PTHR23037:SF35">
    <property type="entry name" value="FIBRONECTIN TYPE-III DOMAIN-CONTAINING PROTEIN"/>
    <property type="match status" value="1"/>
</dbReference>
<keyword evidence="7" id="KW-0675">Receptor</keyword>
<dbReference type="Pfam" id="PF18962">
    <property type="entry name" value="Por_Secre_tail"/>
    <property type="match status" value="1"/>
</dbReference>
<evidence type="ECO:0000256" key="7">
    <source>
        <dbReference type="ARBA" id="ARBA00023170"/>
    </source>
</evidence>
<feature type="domain" description="Fibronectin type-III" evidence="10">
    <location>
        <begin position="1558"/>
        <end position="1649"/>
    </location>
</feature>
<evidence type="ECO:0000256" key="3">
    <source>
        <dbReference type="ARBA" id="ARBA00022729"/>
    </source>
</evidence>
<dbReference type="GO" id="GO:0009897">
    <property type="term" value="C:external side of plasma membrane"/>
    <property type="evidence" value="ECO:0007669"/>
    <property type="project" value="TreeGrafter"/>
</dbReference>
<dbReference type="GO" id="GO:0004896">
    <property type="term" value="F:cytokine receptor activity"/>
    <property type="evidence" value="ECO:0007669"/>
    <property type="project" value="TreeGrafter"/>
</dbReference>
<keyword evidence="5" id="KW-0472">Membrane</keyword>
<dbReference type="Gene3D" id="2.60.40.10">
    <property type="entry name" value="Immunoglobulins"/>
    <property type="match status" value="6"/>
</dbReference>
<keyword evidence="12" id="KW-1185">Reference proteome</keyword>
<dbReference type="PROSITE" id="PS50853">
    <property type="entry name" value="FN3"/>
    <property type="match status" value="7"/>
</dbReference>
<name>A0A1H1WZF5_9FLAO</name>
<dbReference type="Gene3D" id="2.60.120.200">
    <property type="match status" value="5"/>
</dbReference>
<keyword evidence="6" id="KW-1015">Disulfide bond</keyword>
<dbReference type="InterPro" id="IPR003961">
    <property type="entry name" value="FN3_dom"/>
</dbReference>
<dbReference type="InterPro" id="IPR026444">
    <property type="entry name" value="Secre_tail"/>
</dbReference>
<feature type="domain" description="Fibronectin type-III" evidence="10">
    <location>
        <begin position="517"/>
        <end position="607"/>
    </location>
</feature>
<sequence>MKFYYPFFTILLCIAATSLSFSQNVTITDTNFKNALLNHDPVIDTNSDGEIQVAEAEAYAGSLNVASSDIAELTGIESFLSITALNCSNNEIAAVDLTQNIALEKIEIAANELSVLDISQNSNLKELACNGNDLVELYTASNVNLEVLNVSANSISDLEIASNTALKSIEINLNPIENIDISNNVNLELFSATYCYNLNTVDFSNNNTLENILLWYTNQEEIDVSNMPNLSSLYLRSLNLTSLDVSNNPNLYSLYVTDNNISELDVSFNSSLAYLSLDGLYVSTVDVSNNPNLEWLDLSGFLLETVNAKNGNNTIFTYFNIDNASSLGTICVDDVTYANANFTKPSTSYFSEICSPDDCDSAAINYTQGFETTIQPFIEVCWRKYPLNSTNYNYVKTVSAAYTGNNSVGMRSISSGDALLITPELIDFDSNKRVSFWLYSPENSSLNVGTIPNPDDITTFEPYRTITINDGGGNQWRHIDVDFENYTGNANHVAFKLSGNYSFAYIDDFVYQDSPSCITPIDTEVITYANEASIDWLSMGSATSWDIEYGPEDFTPGSGTLINTTSKPYIIEGLDSNTVYDFFIRSRCSGSDASDWSFVNEFTTLCPALIADYTYNFEDGYSGEFYSCWEALGSGFLTQDGNTSASTGAIKISNYNEGAVVTPELFELNSSKRIKFWLKNEEGDSDLVIGTFAVQNDLSTFTPYQTISSSDMEEGIWEQIIIDFENYTGNDRFVGFKQVQIDNYADFYIDEFVYQSTPDCLEPQNFHVTALSDTSADLLWTNTNGVTDWEIQYGALNFELGFGTIISGTGDSTTINNLYPDSTYDIYIRSNCGGGSYSDWFKLQNIHTDCGPFYDTYTQNFDDSEFANCWSRLPGVDPEVYNTNIVDVSYSYPLGGSGKTIKFNDYQQNGELFLVSPEFSDLNNGNKRIKFWLHPRYNNANMVVGTMTDPTDANTFTAKETIAYTDMTYRDWKQFTINFNDYSGSDNYIAFNMQIEEEPIGGTSIIYLDRFEYSDVPTCQTPIDFTNTGISNGEIELSWNDENNASQWEILYGEEGFWYDDGTVIQVDSNPFSVSDLPTEIVYDFYVRAVCDASNSSDWSEKITVDIGCGQSYTTGYTYDFNSSTLDACWMAYEYSSNSYTTSFEMVIDNNFGDDGYSAYMEDTSAYSSYGVMMVSPLFTDLSNDKKIEFYISNYDGGLKVGTITNPEDYSTFETLETIDGSVEANVWEKRTVYLDDYNGTDQYLAFKYQRASSNNGSQVIIDDFSYLQSVLCEVPSDLTLEQVYDNSVDLSWGVGESDIEWELEFEQIDVYNSEETVIVTSNNFTLENLLEGTEYGIRVRAKCDEGGLYSDWSEAITFFTTCMPVEAYYFESFEFENAISPCWTKIVETDNTIINIYAVEDFNVNYNGVNRTLYPHSGNQFIQFSNSFDNAGGGADNLMLVSREILDIDNEKRIRLQLISRQGSSGSDYNRSSLHIGTMSDPNDSSTFTLVQTITPEEMNEYKSYEDDVVAWKEHTIYFNNYTGTDHYIAIKHGDEFVGSEFFVDDFVFEAIPDCTEPLYPIVLDERYDAVDVSWESYENSNPTSWEIEYGFSGFEIGTGTVMTASDSSFTTISNLVEDTDYDFYIRANCGSGYSDWSVKQVFTAKCAGFEVGYQEGFENHPTGFLEHCWTGLLPQVGSSYWDEIGQIRVYNNSAYNTPDAHTGEQAIWFMNETNHPLHDEVSEQSILVSPRLIDLDNYKRVSFWMYPISSAYATPTEIVIGTMTDPDDYTTFTPYYTITNAAENEDTWTQYEIDLSNFYLEDEYIGIRQAAINERQVILFDDFEYKEADCVTPTNLEATQTGDGDVTLAWQDNNTQQAPQHWEIEYGSIGFETGSGTLVEVDSNPFIISNLPSFSDYEYRVRAYCSEAFGYSDWSVPYAFTMTCAVQAPFYENFDQYDAEYQYAYNQNIPNFCWTRNDKQVSGIYDTESLVVSPSSSPNVGFINYYDSETSPLPGVMVSPYLSDFDANKILKIWVRNETTGSVYNQSGIIIGTMTNPLDSETFVPFTTIWADEIPLFGKEFLIDFATYTGDAHHIAIKHNEENDYSLVMFDDIEYKERPSCLEPISVDFMSVSDTSVSLVWENTDAGATFDVEYGVLGFTPGTGILVNTDTNGVSINGLEVETSYEFYVRTNCGISGVSEWVGPINATTACSVESIPWVENFDTMETYGQGILPNCFQHDDVWVSSNTNLSDYQVGDGDSSYLYAVFDEYGIEAYMITPLFSMEAGRTYTLSFKIRKEQGDYSFQSVKVWTGQGNATEALDNYINYFSEFSFGFYNYHTIETTFTPIVDGDYSFLLDFGYSSIIRTISVDSFSLEGEYEERVALENGEVLTYDFSVEDIDALILEETENTQCRLTSDGGEDVLMMAGGQDTTAWYNSGDSDLNWIENQNFISKVNFEVDASAVSELFMNFDLRQTFLTSNSESVFRIVVNGDVLEVFLADNATDYQNVEVDLSSYAGNSLRVSLQHLGKNRDDRAYLDNLSFGEESSLSVQEYLFSEFVFRPNPVKHNLFISNATTIDSVTIFDVTGRQLQTININANIATLDMAYLPSAMYFVEVEIGEHTKIIKVLKD</sequence>
<gene>
    <name evidence="11" type="ORF">SAMN04489797_3025</name>
</gene>
<dbReference type="InterPro" id="IPR032675">
    <property type="entry name" value="LRR_dom_sf"/>
</dbReference>
<comment type="subcellular location">
    <subcellularLocation>
        <location evidence="1">Membrane</location>
        <topology evidence="1">Single-pass type I membrane protein</topology>
    </subcellularLocation>
</comment>
<keyword evidence="8" id="KW-0325">Glycoprotein</keyword>
<dbReference type="RefSeq" id="WP_157724128.1">
    <property type="nucleotide sequence ID" value="NZ_LT629774.1"/>
</dbReference>
<evidence type="ECO:0000256" key="9">
    <source>
        <dbReference type="SAM" id="SignalP"/>
    </source>
</evidence>
<feature type="domain" description="Fibronectin type-III" evidence="10">
    <location>
        <begin position="1834"/>
        <end position="1928"/>
    </location>
</feature>
<dbReference type="Gene3D" id="3.80.10.10">
    <property type="entry name" value="Ribonuclease Inhibitor"/>
    <property type="match status" value="1"/>
</dbReference>
<dbReference type="PANTHER" id="PTHR23037">
    <property type="entry name" value="CYTOKINE RECEPTOR"/>
    <property type="match status" value="1"/>
</dbReference>
<evidence type="ECO:0000256" key="1">
    <source>
        <dbReference type="ARBA" id="ARBA00004479"/>
    </source>
</evidence>
<dbReference type="NCBIfam" id="TIGR04183">
    <property type="entry name" value="Por_Secre_tail"/>
    <property type="match status" value="1"/>
</dbReference>
<feature type="signal peptide" evidence="9">
    <location>
        <begin position="1"/>
        <end position="27"/>
    </location>
</feature>
<evidence type="ECO:0000256" key="4">
    <source>
        <dbReference type="ARBA" id="ARBA00022989"/>
    </source>
</evidence>
<keyword evidence="2" id="KW-0812">Transmembrane</keyword>
<dbReference type="InterPro" id="IPR036116">
    <property type="entry name" value="FN3_sf"/>
</dbReference>
<keyword evidence="3 9" id="KW-0732">Signal</keyword>